<evidence type="ECO:0000313" key="1">
    <source>
        <dbReference type="EMBL" id="KAA5543588.1"/>
    </source>
</evidence>
<dbReference type="AlphaFoldDB" id="A0A5M6D7P7"/>
<proteinExistence type="predicted"/>
<dbReference type="RefSeq" id="WP_150076339.1">
    <property type="nucleotide sequence ID" value="NZ_VWOX01000005.1"/>
</dbReference>
<protein>
    <submittedName>
        <fullName evidence="1">Uncharacterized protein</fullName>
    </submittedName>
</protein>
<keyword evidence="2" id="KW-1185">Reference proteome</keyword>
<evidence type="ECO:0000313" key="2">
    <source>
        <dbReference type="Proteomes" id="UP000324479"/>
    </source>
</evidence>
<comment type="caution">
    <text evidence="1">The sequence shown here is derived from an EMBL/GenBank/DDBJ whole genome shotgun (WGS) entry which is preliminary data.</text>
</comment>
<dbReference type="EMBL" id="VWOX01000005">
    <property type="protein sequence ID" value="KAA5543588.1"/>
    <property type="molecule type" value="Genomic_DNA"/>
</dbReference>
<organism evidence="1 2">
    <name type="scientific">Roseiconus nitratireducens</name>
    <dbReference type="NCBI Taxonomy" id="2605748"/>
    <lineage>
        <taxon>Bacteria</taxon>
        <taxon>Pseudomonadati</taxon>
        <taxon>Planctomycetota</taxon>
        <taxon>Planctomycetia</taxon>
        <taxon>Pirellulales</taxon>
        <taxon>Pirellulaceae</taxon>
        <taxon>Roseiconus</taxon>
    </lineage>
</organism>
<gene>
    <name evidence="1" type="ORF">FYK55_10265</name>
</gene>
<dbReference type="Proteomes" id="UP000324479">
    <property type="component" value="Unassembled WGS sequence"/>
</dbReference>
<reference evidence="1 2" key="1">
    <citation type="submission" date="2019-08" db="EMBL/GenBank/DDBJ databases">
        <authorList>
            <person name="Dhanesh K."/>
            <person name="Kumar G."/>
            <person name="Sasikala C."/>
            <person name="Venkata Ramana C."/>
        </authorList>
    </citation>
    <scope>NUCLEOTIDE SEQUENCE [LARGE SCALE GENOMIC DNA]</scope>
    <source>
        <strain evidence="1 2">JC645</strain>
    </source>
</reference>
<sequence length="161" mass="18050">MVKPVLQAMVLADHVYQDRQSGKHIIAGTFTQIQLRQPPKVTEEVQEDGEKRKRFSGPIGGMGSPYLYLAFTGLRNSQQFCLQLVDLSDAKVLMEYPFKLEFEDPVAIAEVSLGMPHLQLAMPRKSGSYSLDLIWSDEQIGSWRIEAVADPVEHSGEKNDS</sequence>
<name>A0A5M6D7P7_9BACT</name>
<accession>A0A5M6D7P7</accession>